<gene>
    <name evidence="5" type="ORF">SNAT2548_LOCUS30487</name>
</gene>
<dbReference type="PROSITE" id="PS50102">
    <property type="entry name" value="RRM"/>
    <property type="match status" value="2"/>
</dbReference>
<dbReference type="OrthoDB" id="1608002at2759"/>
<evidence type="ECO:0000259" key="4">
    <source>
        <dbReference type="PROSITE" id="PS50102"/>
    </source>
</evidence>
<dbReference type="PANTHER" id="PTHR48032">
    <property type="entry name" value="RNA-BINDING PROTEIN MUSASHI HOMOLOG RBP6"/>
    <property type="match status" value="1"/>
</dbReference>
<keyword evidence="1" id="KW-0677">Repeat</keyword>
<dbReference type="InterPro" id="IPR012677">
    <property type="entry name" value="Nucleotide-bd_a/b_plait_sf"/>
</dbReference>
<dbReference type="SUPFAM" id="SSF54928">
    <property type="entry name" value="RNA-binding domain, RBD"/>
    <property type="match status" value="2"/>
</dbReference>
<name>A0A812TQ91_9DINO</name>
<dbReference type="GO" id="GO:0006417">
    <property type="term" value="P:regulation of translation"/>
    <property type="evidence" value="ECO:0007669"/>
    <property type="project" value="TreeGrafter"/>
</dbReference>
<comment type="caution">
    <text evidence="5">The sequence shown here is derived from an EMBL/GenBank/DDBJ whole genome shotgun (WGS) entry which is preliminary data.</text>
</comment>
<evidence type="ECO:0000256" key="2">
    <source>
        <dbReference type="ARBA" id="ARBA00022884"/>
    </source>
</evidence>
<evidence type="ECO:0000313" key="6">
    <source>
        <dbReference type="Proteomes" id="UP000604046"/>
    </source>
</evidence>
<reference evidence="5" key="1">
    <citation type="submission" date="2021-02" db="EMBL/GenBank/DDBJ databases">
        <authorList>
            <person name="Dougan E. K."/>
            <person name="Rhodes N."/>
            <person name="Thang M."/>
            <person name="Chan C."/>
        </authorList>
    </citation>
    <scope>NUCLEOTIDE SEQUENCE</scope>
</reference>
<dbReference type="InterPro" id="IPR000504">
    <property type="entry name" value="RRM_dom"/>
</dbReference>
<feature type="domain" description="RRM" evidence="4">
    <location>
        <begin position="17"/>
        <end position="91"/>
    </location>
</feature>
<dbReference type="Gene3D" id="3.30.70.330">
    <property type="match status" value="2"/>
</dbReference>
<protein>
    <recommendedName>
        <fullName evidence="4">RRM domain-containing protein</fullName>
    </recommendedName>
</protein>
<keyword evidence="6" id="KW-1185">Reference proteome</keyword>
<evidence type="ECO:0000256" key="3">
    <source>
        <dbReference type="PROSITE-ProRule" id="PRU00176"/>
    </source>
</evidence>
<dbReference type="Pfam" id="PF00076">
    <property type="entry name" value="RRM_1"/>
    <property type="match status" value="2"/>
</dbReference>
<dbReference type="AlphaFoldDB" id="A0A812TQ91"/>
<keyword evidence="2 3" id="KW-0694">RNA-binding</keyword>
<dbReference type="InterPro" id="IPR035979">
    <property type="entry name" value="RBD_domain_sf"/>
</dbReference>
<evidence type="ECO:0000256" key="1">
    <source>
        <dbReference type="ARBA" id="ARBA00022737"/>
    </source>
</evidence>
<dbReference type="GO" id="GO:0003729">
    <property type="term" value="F:mRNA binding"/>
    <property type="evidence" value="ECO:0007669"/>
    <property type="project" value="TreeGrafter"/>
</dbReference>
<dbReference type="PANTHER" id="PTHR48032:SF6">
    <property type="entry name" value="RNA-BINDING (RRM_RBD_RNP MOTIFS) FAMILY PROTEIN"/>
    <property type="match status" value="1"/>
</dbReference>
<organism evidence="5 6">
    <name type="scientific">Symbiodinium natans</name>
    <dbReference type="NCBI Taxonomy" id="878477"/>
    <lineage>
        <taxon>Eukaryota</taxon>
        <taxon>Sar</taxon>
        <taxon>Alveolata</taxon>
        <taxon>Dinophyceae</taxon>
        <taxon>Suessiales</taxon>
        <taxon>Symbiodiniaceae</taxon>
        <taxon>Symbiodinium</taxon>
    </lineage>
</organism>
<dbReference type="EMBL" id="CAJNDS010002609">
    <property type="protein sequence ID" value="CAE7543655.1"/>
    <property type="molecule type" value="Genomic_DNA"/>
</dbReference>
<sequence length="175" mass="18808">MTNKGIGSASPMEPGPCKLFIGGISAQTCTEALHRHFAKYGHVIDAVVMSRDGKARGFGFVTFNSIVAAVNALSEPQWLDGRLVDVKRAVPGERVQERSSNKIFVGGLPQDVTTEALREYFGAYGSVADAVVMVDRRTRRSRGFGFVRFGNGPQGAQAAQAVLMDFSDHWLGGSS</sequence>
<accession>A0A812TQ91</accession>
<feature type="domain" description="RRM" evidence="4">
    <location>
        <begin position="101"/>
        <end position="175"/>
    </location>
</feature>
<evidence type="ECO:0000313" key="5">
    <source>
        <dbReference type="EMBL" id="CAE7543655.1"/>
    </source>
</evidence>
<proteinExistence type="predicted"/>
<dbReference type="Proteomes" id="UP000604046">
    <property type="component" value="Unassembled WGS sequence"/>
</dbReference>
<dbReference type="SMART" id="SM00360">
    <property type="entry name" value="RRM"/>
    <property type="match status" value="2"/>
</dbReference>